<accession>A0A7U4E668</accession>
<feature type="signal peptide" evidence="1">
    <location>
        <begin position="1"/>
        <end position="18"/>
    </location>
</feature>
<keyword evidence="1" id="KW-0732">Signal</keyword>
<dbReference type="CDD" id="cd08994">
    <property type="entry name" value="GH43_62_32_68_117_130-like"/>
    <property type="match status" value="1"/>
</dbReference>
<dbReference type="Proteomes" id="UP000000493">
    <property type="component" value="Chromosome"/>
</dbReference>
<protein>
    <recommendedName>
        <fullName evidence="4">Sucrase</fullName>
    </recommendedName>
</protein>
<dbReference type="InterPro" id="IPR023296">
    <property type="entry name" value="Glyco_hydro_beta-prop_sf"/>
</dbReference>
<evidence type="ECO:0000313" key="3">
    <source>
        <dbReference type="Proteomes" id="UP000000493"/>
    </source>
</evidence>
<dbReference type="PANTHER" id="PTHR43301:SF3">
    <property type="entry name" value="ARABINAN ENDO-1,5-ALPHA-L-ARABINOSIDASE A-RELATED"/>
    <property type="match status" value="1"/>
</dbReference>
<dbReference type="Gene3D" id="2.115.10.20">
    <property type="entry name" value="Glycosyl hydrolase domain, family 43"/>
    <property type="match status" value="1"/>
</dbReference>
<dbReference type="AlphaFoldDB" id="A0A7U4E668"/>
<reference evidence="3" key="1">
    <citation type="submission" date="2011-06" db="EMBL/GenBank/DDBJ databases">
        <title>The complete genome of chromosome of Runella slithyformis DSM 19594.</title>
        <authorList>
            <consortium name="US DOE Joint Genome Institute (JGI-PGF)"/>
            <person name="Lucas S."/>
            <person name="Han J."/>
            <person name="Lapidus A."/>
            <person name="Bruce D."/>
            <person name="Goodwin L."/>
            <person name="Pitluck S."/>
            <person name="Peters L."/>
            <person name="Kyrpides N."/>
            <person name="Mavromatis K."/>
            <person name="Ivanova N."/>
            <person name="Ovchinnikova G."/>
            <person name="Zhang X."/>
            <person name="Misra M."/>
            <person name="Detter J.C."/>
            <person name="Tapia R."/>
            <person name="Han C."/>
            <person name="Land M."/>
            <person name="Hauser L."/>
            <person name="Markowitz V."/>
            <person name="Cheng J.-F."/>
            <person name="Hugenholtz P."/>
            <person name="Woyke T."/>
            <person name="Wu D."/>
            <person name="Tindall B."/>
            <person name="Faehrich R."/>
            <person name="Brambilla E."/>
            <person name="Klenk H.-P."/>
            <person name="Eisen J.A."/>
        </authorList>
    </citation>
    <scope>NUCLEOTIDE SEQUENCE [LARGE SCALE GENOMIC DNA]</scope>
    <source>
        <strain evidence="3">ATCC 29530 / DSM 19594 / LMG 11500 / NCIMB 11436 / LSU 4</strain>
    </source>
</reference>
<feature type="chain" id="PRO_5030795278" description="Sucrase" evidence="1">
    <location>
        <begin position="19"/>
        <end position="339"/>
    </location>
</feature>
<dbReference type="RefSeq" id="WP_013928338.1">
    <property type="nucleotide sequence ID" value="NC_015703.1"/>
</dbReference>
<gene>
    <name evidence="2" type="ordered locus">Runsl_2629</name>
</gene>
<proteinExistence type="predicted"/>
<dbReference type="SUPFAM" id="SSF75005">
    <property type="entry name" value="Arabinanase/levansucrase/invertase"/>
    <property type="match status" value="2"/>
</dbReference>
<dbReference type="PANTHER" id="PTHR43301">
    <property type="entry name" value="ARABINAN ENDO-1,5-ALPHA-L-ARABINOSIDASE"/>
    <property type="match status" value="1"/>
</dbReference>
<dbReference type="KEGG" id="rsi:Runsl_2629"/>
<dbReference type="EMBL" id="CP002859">
    <property type="protein sequence ID" value="AEI49029.1"/>
    <property type="molecule type" value="Genomic_DNA"/>
</dbReference>
<dbReference type="InterPro" id="IPR050727">
    <property type="entry name" value="GH43_arabinanases"/>
</dbReference>
<keyword evidence="3" id="KW-1185">Reference proteome</keyword>
<evidence type="ECO:0000313" key="2">
    <source>
        <dbReference type="EMBL" id="AEI49029.1"/>
    </source>
</evidence>
<name>A0A7U4E668_RUNSL</name>
<evidence type="ECO:0008006" key="4">
    <source>
        <dbReference type="Google" id="ProtNLM"/>
    </source>
</evidence>
<organism evidence="2 3">
    <name type="scientific">Runella slithyformis (strain ATCC 29530 / DSM 19594 / LMG 11500 / NCIMB 11436 / LSU 4)</name>
    <dbReference type="NCBI Taxonomy" id="761193"/>
    <lineage>
        <taxon>Bacteria</taxon>
        <taxon>Pseudomonadati</taxon>
        <taxon>Bacteroidota</taxon>
        <taxon>Cytophagia</taxon>
        <taxon>Cytophagales</taxon>
        <taxon>Spirosomataceae</taxon>
        <taxon>Runella</taxon>
    </lineage>
</organism>
<evidence type="ECO:0000256" key="1">
    <source>
        <dbReference type="SAM" id="SignalP"/>
    </source>
</evidence>
<reference evidence="2 3" key="2">
    <citation type="journal article" date="2012" name="Stand. Genomic Sci.">
        <title>Complete genome sequence of the aquatic bacterium Runella slithyformis type strain (LSU 4(T)).</title>
        <authorList>
            <person name="Copeland A."/>
            <person name="Zhang X."/>
            <person name="Misra M."/>
            <person name="Lapidus A."/>
            <person name="Nolan M."/>
            <person name="Lucas S."/>
            <person name="Deshpande S."/>
            <person name="Cheng J.F."/>
            <person name="Tapia R."/>
            <person name="Goodwin L.A."/>
            <person name="Pitluck S."/>
            <person name="Liolios K."/>
            <person name="Pagani I."/>
            <person name="Ivanova N."/>
            <person name="Mikhailova N."/>
            <person name="Pati A."/>
            <person name="Chen A."/>
            <person name="Palaniappan K."/>
            <person name="Land M."/>
            <person name="Hauser L."/>
            <person name="Pan C."/>
            <person name="Jeffries C.D."/>
            <person name="Detter J.C."/>
            <person name="Brambilla E.M."/>
            <person name="Rohde M."/>
            <person name="Djao O.D."/>
            <person name="Goker M."/>
            <person name="Sikorski J."/>
            <person name="Tindall B.J."/>
            <person name="Woyke T."/>
            <person name="Bristow J."/>
            <person name="Eisen J.A."/>
            <person name="Markowitz V."/>
            <person name="Hugenholtz P."/>
            <person name="Kyrpides N.C."/>
            <person name="Klenk H.P."/>
            <person name="Mavromatis K."/>
        </authorList>
    </citation>
    <scope>NUCLEOTIDE SEQUENCE [LARGE SCALE GENOMIC DNA]</scope>
    <source>
        <strain evidence="3">ATCC 29530 / DSM 19594 / LMG 11500 / NCIMB 11436 / LSU 4</strain>
    </source>
</reference>
<sequence>MKKILIFSLLSGFLNVVAQDLDFSKMIQPVPQSAKFEDKGYMVWCGSMVKGDDGKYYLFYSRWPQSKKHLAWVTDSEVALAVANAPTGPYKFVKVILPKRDKKYWDADVTHNPTIHKFGGKYYLYYMGNYGNGEWWDHRNHQRIGVAVADLPLGRWKRSDTPLVDTTPNAFDHLLTSNPSVAQRPDGTFLMVYKAVSNGKMPFGGRVLHGVAIAKHPEGPFVKQPKPVFVKDTVKFAAEDPYIWFQEGKYWAIVKDMKGVFTNVGTSLALFESPDGLDWKPAKHTLVSTLEIPWQSGTEKVVKLERPQLYFENGKPTLLFCAVYVSETVNYNVAIPLKN</sequence>